<reference evidence="1" key="1">
    <citation type="submission" date="2022-07" db="EMBL/GenBank/DDBJ databases">
        <title>Phylogenomic reconstructions and comparative analyses of Kickxellomycotina fungi.</title>
        <authorList>
            <person name="Reynolds N.K."/>
            <person name="Stajich J.E."/>
            <person name="Barry K."/>
            <person name="Grigoriev I.V."/>
            <person name="Crous P."/>
            <person name="Smith M.E."/>
        </authorList>
    </citation>
    <scope>NUCLEOTIDE SEQUENCE</scope>
    <source>
        <strain evidence="1">NRRL 3115</strain>
    </source>
</reference>
<name>A0A9W8KXG5_9FUNG</name>
<dbReference type="AlphaFoldDB" id="A0A9W8KXG5"/>
<dbReference type="OrthoDB" id="66510at2759"/>
<dbReference type="EMBL" id="JANBTW010000050">
    <property type="protein sequence ID" value="KAJ2675229.1"/>
    <property type="molecule type" value="Genomic_DNA"/>
</dbReference>
<dbReference type="Proteomes" id="UP001151518">
    <property type="component" value="Unassembled WGS sequence"/>
</dbReference>
<gene>
    <name evidence="1" type="ORF">GGI25_004069</name>
</gene>
<evidence type="ECO:0000313" key="1">
    <source>
        <dbReference type="EMBL" id="KAJ2675229.1"/>
    </source>
</evidence>
<evidence type="ECO:0000313" key="2">
    <source>
        <dbReference type="Proteomes" id="UP001151518"/>
    </source>
</evidence>
<organism evidence="1 2">
    <name type="scientific">Coemansia spiralis</name>
    <dbReference type="NCBI Taxonomy" id="417178"/>
    <lineage>
        <taxon>Eukaryota</taxon>
        <taxon>Fungi</taxon>
        <taxon>Fungi incertae sedis</taxon>
        <taxon>Zoopagomycota</taxon>
        <taxon>Kickxellomycotina</taxon>
        <taxon>Kickxellomycetes</taxon>
        <taxon>Kickxellales</taxon>
        <taxon>Kickxellaceae</taxon>
        <taxon>Coemansia</taxon>
    </lineage>
</organism>
<sequence length="137" mass="15353">MIAYSIPESVCSQDSLESTNSRACLLPSTAARTPQPTGHLQKEVELEDILARHMQSQSASMEAQRVVLTSAKKRDMQMAQLASALTRMGRLRHTNQDCLSTTERRASDIQGFFDRLDRLAVDKLAVDQRYSPVFQLV</sequence>
<protein>
    <submittedName>
        <fullName evidence="1">Uncharacterized protein</fullName>
    </submittedName>
</protein>
<comment type="caution">
    <text evidence="1">The sequence shown here is derived from an EMBL/GenBank/DDBJ whole genome shotgun (WGS) entry which is preliminary data.</text>
</comment>
<accession>A0A9W8KXG5</accession>
<proteinExistence type="predicted"/>